<name>A0A2G5K9A0_9RHOB</name>
<evidence type="ECO:0000313" key="1">
    <source>
        <dbReference type="EMBL" id="PIB25699.1"/>
    </source>
</evidence>
<sequence>MSMIKHEPNCNKNPLKNLYTQGWLGFLIILIHPFDSPLGSSKCRHGRNCAEFPPIIHPLHMFCYGMKILPVFT</sequence>
<dbReference type="AlphaFoldDB" id="A0A2G5K9A0"/>
<protein>
    <submittedName>
        <fullName evidence="1">Uncharacterized protein</fullName>
    </submittedName>
</protein>
<dbReference type="EMBL" id="MDGM01000009">
    <property type="protein sequence ID" value="PIB25699.1"/>
    <property type="molecule type" value="Genomic_DNA"/>
</dbReference>
<proteinExistence type="predicted"/>
<reference evidence="1 2" key="1">
    <citation type="submission" date="2016-08" db="EMBL/GenBank/DDBJ databases">
        <title>Draft genome of Amylibacter sp. strain 4G11.</title>
        <authorList>
            <person name="Wong S.-K."/>
            <person name="Hamasaki K."/>
            <person name="Yoshizawa S."/>
        </authorList>
    </citation>
    <scope>NUCLEOTIDE SEQUENCE [LARGE SCALE GENOMIC DNA]</scope>
    <source>
        <strain evidence="1 2">4G11</strain>
    </source>
</reference>
<gene>
    <name evidence="1" type="ORF">BFP76_00785</name>
</gene>
<organism evidence="1 2">
    <name type="scientific">Paramylibacter kogurei</name>
    <dbReference type="NCBI Taxonomy" id="1889778"/>
    <lineage>
        <taxon>Bacteria</taxon>
        <taxon>Pseudomonadati</taxon>
        <taxon>Pseudomonadota</taxon>
        <taxon>Alphaproteobacteria</taxon>
        <taxon>Rhodobacterales</taxon>
        <taxon>Paracoccaceae</taxon>
        <taxon>Paramylibacter</taxon>
    </lineage>
</organism>
<comment type="caution">
    <text evidence="1">The sequence shown here is derived from an EMBL/GenBank/DDBJ whole genome shotgun (WGS) entry which is preliminary data.</text>
</comment>
<accession>A0A2G5K9A0</accession>
<dbReference type="Proteomes" id="UP000231516">
    <property type="component" value="Unassembled WGS sequence"/>
</dbReference>
<evidence type="ECO:0000313" key="2">
    <source>
        <dbReference type="Proteomes" id="UP000231516"/>
    </source>
</evidence>
<keyword evidence="2" id="KW-1185">Reference proteome</keyword>